<comment type="similarity">
    <text evidence="2">Belongs to the glycosyl hydrolase 88 family.</text>
</comment>
<dbReference type="GO" id="GO:0000272">
    <property type="term" value="P:polysaccharide catabolic process"/>
    <property type="evidence" value="ECO:0007669"/>
    <property type="project" value="TreeGrafter"/>
</dbReference>
<dbReference type="Proteomes" id="UP000004968">
    <property type="component" value="Unassembled WGS sequence"/>
</dbReference>
<organism evidence="5 6">
    <name type="scientific">Hungatella hathewayi DSM 13479</name>
    <dbReference type="NCBI Taxonomy" id="566550"/>
    <lineage>
        <taxon>Bacteria</taxon>
        <taxon>Bacillati</taxon>
        <taxon>Bacillota</taxon>
        <taxon>Clostridia</taxon>
        <taxon>Lachnospirales</taxon>
        <taxon>Lachnospiraceae</taxon>
        <taxon>Hungatella</taxon>
    </lineage>
</organism>
<evidence type="ECO:0000256" key="2">
    <source>
        <dbReference type="ARBA" id="ARBA00038358"/>
    </source>
</evidence>
<feature type="binding site" evidence="4">
    <location>
        <position position="361"/>
    </location>
    <ligand>
        <name>substrate</name>
    </ligand>
</feature>
<evidence type="ECO:0000313" key="5">
    <source>
        <dbReference type="EMBL" id="EFC95727.1"/>
    </source>
</evidence>
<sequence>MRTGENSMISLQDNAWIDEAVEKMMKKMDLVSERSRNKIPYTAINGVHDDRSREDQTFSADDGINWWCNGFWAGMLWQMYHVAGDEKYAKIARLSEEKLDRCFSDYYGLHHDVGFMFLPSAVADYRLTGNPDSRRRGLHAANLLAGRFNPVGKFIRAWNDIPGSQDDTRGWAIIDCLFNIPLLYWASEETKDPRFEQIAKMHADTVMETFVRPDGSVRHIVEFDPFTGEMVRDYGGQGYGQGSSWTRGQTWGLYGFLMSYRHTGKQEYLDTAKRIAHYFIANIPEDGLIPVDFRQPAEPLWYDDSAAAIAACGLLEIAKEVGDLEKELYEGAALKLLHALCREHCDFSMDSDCFLTKCTGSYHNEKDHEMPIIYGDYFFIEAMLKLKGQDVFLW</sequence>
<evidence type="ECO:0000256" key="1">
    <source>
        <dbReference type="ARBA" id="ARBA00022801"/>
    </source>
</evidence>
<feature type="binding site" evidence="4">
    <location>
        <position position="112"/>
    </location>
    <ligand>
        <name>substrate</name>
    </ligand>
</feature>
<accession>D3AR27</accession>
<dbReference type="PANTHER" id="PTHR36845">
    <property type="entry name" value="HYDROLASE, PUTATIVE (AFU_ORTHOLOGUE AFUA_7G05090)-RELATED"/>
    <property type="match status" value="1"/>
</dbReference>
<dbReference type="EC" id="3.2.1.-" evidence="5"/>
<dbReference type="AlphaFoldDB" id="D3AR27"/>
<feature type="active site" description="Proton donor" evidence="3">
    <location>
        <position position="175"/>
    </location>
</feature>
<protein>
    <submittedName>
        <fullName evidence="5">Unsaturated glucuronyl hydrolase</fullName>
        <ecNumber evidence="5">3.2.1.-</ecNumber>
    </submittedName>
</protein>
<dbReference type="InterPro" id="IPR010905">
    <property type="entry name" value="Glyco_hydro_88"/>
</dbReference>
<dbReference type="InterPro" id="IPR052369">
    <property type="entry name" value="UG_Glycosaminoglycan_Hydrolase"/>
</dbReference>
<comment type="caution">
    <text evidence="5">The sequence shown here is derived from an EMBL/GenBank/DDBJ whole genome shotgun (WGS) entry which is preliminary data.</text>
</comment>
<feature type="binding site" evidence="4">
    <location>
        <position position="175"/>
    </location>
    <ligand>
        <name>substrate</name>
    </ligand>
</feature>
<evidence type="ECO:0000256" key="3">
    <source>
        <dbReference type="PIRSR" id="PIRSR610905-1"/>
    </source>
</evidence>
<feature type="binding site" evidence="4">
    <location>
        <position position="247"/>
    </location>
    <ligand>
        <name>substrate</name>
    </ligand>
</feature>
<proteinExistence type="inferred from homology"/>
<keyword evidence="1 5" id="KW-0378">Hydrolase</keyword>
<gene>
    <name evidence="5" type="primary">ugl</name>
    <name evidence="5" type="ORF">CLOSTHATH_06083</name>
</gene>
<dbReference type="HOGENOM" id="CLU_027158_1_1_9"/>
<dbReference type="SUPFAM" id="SSF48208">
    <property type="entry name" value="Six-hairpin glycosidases"/>
    <property type="match status" value="1"/>
</dbReference>
<dbReference type="InterPro" id="IPR012341">
    <property type="entry name" value="6hp_glycosidase-like_sf"/>
</dbReference>
<dbReference type="Gene3D" id="1.50.10.10">
    <property type="match status" value="1"/>
</dbReference>
<dbReference type="InterPro" id="IPR008928">
    <property type="entry name" value="6-hairpin_glycosidase_sf"/>
</dbReference>
<feature type="binding site" evidence="4">
    <location>
        <position position="251"/>
    </location>
    <ligand>
        <name>substrate</name>
    </ligand>
</feature>
<reference evidence="5 6" key="1">
    <citation type="submission" date="2010-01" db="EMBL/GenBank/DDBJ databases">
        <authorList>
            <person name="Weinstock G."/>
            <person name="Sodergren E."/>
            <person name="Clifton S."/>
            <person name="Fulton L."/>
            <person name="Fulton B."/>
            <person name="Courtney L."/>
            <person name="Fronick C."/>
            <person name="Harrison M."/>
            <person name="Strong C."/>
            <person name="Farmer C."/>
            <person name="Delahaunty K."/>
            <person name="Markovic C."/>
            <person name="Hall O."/>
            <person name="Minx P."/>
            <person name="Tomlinson C."/>
            <person name="Mitreva M."/>
            <person name="Nelson J."/>
            <person name="Hou S."/>
            <person name="Wollam A."/>
            <person name="Pepin K.H."/>
            <person name="Johnson M."/>
            <person name="Bhonagiri V."/>
            <person name="Nash W.E."/>
            <person name="Warren W."/>
            <person name="Chinwalla A."/>
            <person name="Mardis E.R."/>
            <person name="Wilson R.K."/>
        </authorList>
    </citation>
    <scope>NUCLEOTIDE SEQUENCE [LARGE SCALE GENOMIC DNA]</scope>
    <source>
        <strain evidence="5 6">DSM 13479</strain>
    </source>
</reference>
<keyword evidence="5" id="KW-0326">Glycosidase</keyword>
<evidence type="ECO:0000313" key="6">
    <source>
        <dbReference type="Proteomes" id="UP000004968"/>
    </source>
</evidence>
<dbReference type="Pfam" id="PF07470">
    <property type="entry name" value="Glyco_hydro_88"/>
    <property type="match status" value="1"/>
</dbReference>
<feature type="active site" description="Nucleophile" evidence="3">
    <location>
        <position position="112"/>
    </location>
</feature>
<dbReference type="EMBL" id="ACIO01000687">
    <property type="protein sequence ID" value="EFC95727.1"/>
    <property type="molecule type" value="Genomic_DNA"/>
</dbReference>
<name>D3AR27_9FIRM</name>
<evidence type="ECO:0000256" key="4">
    <source>
        <dbReference type="PIRSR" id="PIRSR610905-2"/>
    </source>
</evidence>
<dbReference type="GO" id="GO:0052757">
    <property type="term" value="F:chondroitin hydrolase activity"/>
    <property type="evidence" value="ECO:0007669"/>
    <property type="project" value="TreeGrafter"/>
</dbReference>
<dbReference type="PANTHER" id="PTHR36845:SF1">
    <property type="entry name" value="HYDROLASE, PUTATIVE (AFU_ORTHOLOGUE AFUA_7G05090)-RELATED"/>
    <property type="match status" value="1"/>
</dbReference>